<keyword evidence="1" id="KW-1133">Transmembrane helix</keyword>
<evidence type="ECO:0000256" key="1">
    <source>
        <dbReference type="SAM" id="Phobius"/>
    </source>
</evidence>
<organism evidence="2 3">
    <name type="scientific">Effrenium voratum</name>
    <dbReference type="NCBI Taxonomy" id="2562239"/>
    <lineage>
        <taxon>Eukaryota</taxon>
        <taxon>Sar</taxon>
        <taxon>Alveolata</taxon>
        <taxon>Dinophyceae</taxon>
        <taxon>Suessiales</taxon>
        <taxon>Symbiodiniaceae</taxon>
        <taxon>Effrenium</taxon>
    </lineage>
</organism>
<dbReference type="EMBL" id="CAUJNA010000980">
    <property type="protein sequence ID" value="CAJ1383087.1"/>
    <property type="molecule type" value="Genomic_DNA"/>
</dbReference>
<name>A0AA36MTA5_9DINO</name>
<proteinExistence type="predicted"/>
<sequence length="163" mass="17452">AIVTTIGPTKLQMAVNPLIISSDGVERVVAEETQADHTAAVVASISCIVLLIVSVILGLWMMSRHQRKLMAAKEQAVGIDVIEDSMSVQMSPLSMTARSPISPMSPERLTGRFPRAEGAQPGNDATELFPQLENFKNEDVEPSTHFTVDCSKSAGMCCIGPQA</sequence>
<keyword evidence="3" id="KW-1185">Reference proteome</keyword>
<evidence type="ECO:0000313" key="2">
    <source>
        <dbReference type="EMBL" id="CAJ1383087.1"/>
    </source>
</evidence>
<protein>
    <submittedName>
        <fullName evidence="2">Uncharacterized protein</fullName>
    </submittedName>
</protein>
<keyword evidence="1" id="KW-0812">Transmembrane</keyword>
<keyword evidence="1" id="KW-0472">Membrane</keyword>
<gene>
    <name evidence="2" type="ORF">EVOR1521_LOCUS10297</name>
</gene>
<feature type="transmembrane region" description="Helical" evidence="1">
    <location>
        <begin position="39"/>
        <end position="60"/>
    </location>
</feature>
<reference evidence="2" key="1">
    <citation type="submission" date="2023-08" db="EMBL/GenBank/DDBJ databases">
        <authorList>
            <person name="Chen Y."/>
            <person name="Shah S."/>
            <person name="Dougan E. K."/>
            <person name="Thang M."/>
            <person name="Chan C."/>
        </authorList>
    </citation>
    <scope>NUCLEOTIDE SEQUENCE</scope>
</reference>
<dbReference type="Proteomes" id="UP001178507">
    <property type="component" value="Unassembled WGS sequence"/>
</dbReference>
<accession>A0AA36MTA5</accession>
<evidence type="ECO:0000313" key="3">
    <source>
        <dbReference type="Proteomes" id="UP001178507"/>
    </source>
</evidence>
<feature type="non-terminal residue" evidence="2">
    <location>
        <position position="1"/>
    </location>
</feature>
<dbReference type="AlphaFoldDB" id="A0AA36MTA5"/>
<comment type="caution">
    <text evidence="2">The sequence shown here is derived from an EMBL/GenBank/DDBJ whole genome shotgun (WGS) entry which is preliminary data.</text>
</comment>